<comment type="caution">
    <text evidence="2">The sequence shown here is derived from an EMBL/GenBank/DDBJ whole genome shotgun (WGS) entry which is preliminary data.</text>
</comment>
<gene>
    <name evidence="2" type="ORF">BSL78_00953</name>
</gene>
<dbReference type="AlphaFoldDB" id="A0A2G8LPE7"/>
<feature type="compositionally biased region" description="Polar residues" evidence="1">
    <location>
        <begin position="83"/>
        <end position="99"/>
    </location>
</feature>
<feature type="region of interest" description="Disordered" evidence="1">
    <location>
        <begin position="62"/>
        <end position="100"/>
    </location>
</feature>
<feature type="compositionally biased region" description="Basic and acidic residues" evidence="1">
    <location>
        <begin position="183"/>
        <end position="196"/>
    </location>
</feature>
<feature type="region of interest" description="Disordered" evidence="1">
    <location>
        <begin position="25"/>
        <end position="46"/>
    </location>
</feature>
<feature type="region of interest" description="Disordered" evidence="1">
    <location>
        <begin position="294"/>
        <end position="366"/>
    </location>
</feature>
<sequence length="658" mass="72723">MPRIHSDYTITCVDNHSGGSADYWPVKKIPEYQGNPESPPSNSWTPVYHKKDVIEIGQAALGLVEEPDVTPPSSLKQSQSSLDRQNNNQQNSPLASSMNDQHKVNCNVASKEQSWVHDKNTAPVTTNTLPKNLVATKNQVEAKSNDAKSYSIGNSHFYTQSPQDQTPAQDRSGGMNADGWEQLYEKQKESRNDRAGQDTSRPAARSALNIRPIDTFDMSVFDDAVKISEETAKEEEVKGRSETDGRERKLKSFSSLDGQYEECGDGFLVHHNNAYIDAYDTHDSFVIVPTDTSTLPARGSSLKSGNNRSLATDNNIGSRNSSRDRNFTPTYSSRGYGTLPQTRSEPLKHSVSFSHGRPSIPQESITPAGGEMSYMEDSWEDLAANLFASGGPGPRPGASIGKPNRNEIKTTEVKRTMSLEPQARRPEWSGKTIPEQTSNRMRSAGEGKAEIGALWKQAKELMERSSDAETAGDNAVALGHSTQAAYKLKKLLGNSFLSSDQRILFRRIYDKTKDNTLHLEGKLNDENSLKSYSRSSSSGIEDDFHDIERKRRQPFLQDAVDDVKRSLPSNGATPVQHIPVTYWNGNSSATRGQTVINVPIIIEGSHGNRGYQGYNNTVNRPHMKPVLEVPVRVSSTLPRKHVPASRQFFVTAADSQGR</sequence>
<feature type="region of interest" description="Disordered" evidence="1">
    <location>
        <begin position="111"/>
        <end position="130"/>
    </location>
</feature>
<evidence type="ECO:0000256" key="1">
    <source>
        <dbReference type="SAM" id="MobiDB-lite"/>
    </source>
</evidence>
<evidence type="ECO:0000313" key="3">
    <source>
        <dbReference type="Proteomes" id="UP000230750"/>
    </source>
</evidence>
<feature type="compositionally biased region" description="Low complexity" evidence="1">
    <location>
        <begin position="71"/>
        <end position="82"/>
    </location>
</feature>
<feature type="region of interest" description="Disordered" evidence="1">
    <location>
        <begin position="421"/>
        <end position="447"/>
    </location>
</feature>
<proteinExistence type="predicted"/>
<evidence type="ECO:0000313" key="2">
    <source>
        <dbReference type="EMBL" id="PIK62133.1"/>
    </source>
</evidence>
<protein>
    <submittedName>
        <fullName evidence="2">Uncharacterized protein</fullName>
    </submittedName>
</protein>
<reference evidence="2 3" key="1">
    <citation type="journal article" date="2017" name="PLoS Biol.">
        <title>The sea cucumber genome provides insights into morphological evolution and visceral regeneration.</title>
        <authorList>
            <person name="Zhang X."/>
            <person name="Sun L."/>
            <person name="Yuan J."/>
            <person name="Sun Y."/>
            <person name="Gao Y."/>
            <person name="Zhang L."/>
            <person name="Li S."/>
            <person name="Dai H."/>
            <person name="Hamel J.F."/>
            <person name="Liu C."/>
            <person name="Yu Y."/>
            <person name="Liu S."/>
            <person name="Lin W."/>
            <person name="Guo K."/>
            <person name="Jin S."/>
            <person name="Xu P."/>
            <person name="Storey K.B."/>
            <person name="Huan P."/>
            <person name="Zhang T."/>
            <person name="Zhou Y."/>
            <person name="Zhang J."/>
            <person name="Lin C."/>
            <person name="Li X."/>
            <person name="Xing L."/>
            <person name="Huo D."/>
            <person name="Sun M."/>
            <person name="Wang L."/>
            <person name="Mercier A."/>
            <person name="Li F."/>
            <person name="Yang H."/>
            <person name="Xiang J."/>
        </authorList>
    </citation>
    <scope>NUCLEOTIDE SEQUENCE [LARGE SCALE GENOMIC DNA]</scope>
    <source>
        <strain evidence="2">Shaxun</strain>
        <tissue evidence="2">Muscle</tissue>
    </source>
</reference>
<name>A0A2G8LPE7_STIJA</name>
<organism evidence="2 3">
    <name type="scientific">Stichopus japonicus</name>
    <name type="common">Sea cucumber</name>
    <dbReference type="NCBI Taxonomy" id="307972"/>
    <lineage>
        <taxon>Eukaryota</taxon>
        <taxon>Metazoa</taxon>
        <taxon>Echinodermata</taxon>
        <taxon>Eleutherozoa</taxon>
        <taxon>Echinozoa</taxon>
        <taxon>Holothuroidea</taxon>
        <taxon>Aspidochirotacea</taxon>
        <taxon>Aspidochirotida</taxon>
        <taxon>Stichopodidae</taxon>
        <taxon>Apostichopus</taxon>
    </lineage>
</organism>
<dbReference type="EMBL" id="MRZV01000018">
    <property type="protein sequence ID" value="PIK62133.1"/>
    <property type="molecule type" value="Genomic_DNA"/>
</dbReference>
<accession>A0A2G8LPE7</accession>
<feature type="region of interest" description="Disordered" evidence="1">
    <location>
        <begin position="231"/>
        <end position="250"/>
    </location>
</feature>
<feature type="region of interest" description="Disordered" evidence="1">
    <location>
        <begin position="140"/>
        <end position="208"/>
    </location>
</feature>
<feature type="compositionally biased region" description="Polar residues" evidence="1">
    <location>
        <begin position="294"/>
        <end position="320"/>
    </location>
</feature>
<keyword evidence="3" id="KW-1185">Reference proteome</keyword>
<dbReference type="Proteomes" id="UP000230750">
    <property type="component" value="Unassembled WGS sequence"/>
</dbReference>
<feature type="compositionally biased region" description="Polar residues" evidence="1">
    <location>
        <begin position="327"/>
        <end position="344"/>
    </location>
</feature>
<feature type="compositionally biased region" description="Polar residues" evidence="1">
    <location>
        <begin position="140"/>
        <end position="169"/>
    </location>
</feature>
<feature type="compositionally biased region" description="Basic and acidic residues" evidence="1">
    <location>
        <begin position="231"/>
        <end position="247"/>
    </location>
</feature>